<feature type="compositionally biased region" description="Low complexity" evidence="2">
    <location>
        <begin position="309"/>
        <end position="318"/>
    </location>
</feature>
<accession>A0A6C0IUQ7</accession>
<protein>
    <submittedName>
        <fullName evidence="3">Uncharacterized protein</fullName>
    </submittedName>
</protein>
<feature type="compositionally biased region" description="Acidic residues" evidence="2">
    <location>
        <begin position="294"/>
        <end position="308"/>
    </location>
</feature>
<evidence type="ECO:0000256" key="2">
    <source>
        <dbReference type="SAM" id="MobiDB-lite"/>
    </source>
</evidence>
<evidence type="ECO:0000313" key="3">
    <source>
        <dbReference type="EMBL" id="QHT96280.1"/>
    </source>
</evidence>
<keyword evidence="1" id="KW-0175">Coiled coil</keyword>
<dbReference type="AlphaFoldDB" id="A0A6C0IUQ7"/>
<evidence type="ECO:0000256" key="1">
    <source>
        <dbReference type="SAM" id="Coils"/>
    </source>
</evidence>
<dbReference type="Gene3D" id="1.20.5.170">
    <property type="match status" value="1"/>
</dbReference>
<feature type="coiled-coil region" evidence="1">
    <location>
        <begin position="232"/>
        <end position="259"/>
    </location>
</feature>
<proteinExistence type="predicted"/>
<name>A0A6C0IUQ7_9ZZZZ</name>
<dbReference type="EMBL" id="MN740255">
    <property type="protein sequence ID" value="QHT96280.1"/>
    <property type="molecule type" value="Genomic_DNA"/>
</dbReference>
<organism evidence="3">
    <name type="scientific">viral metagenome</name>
    <dbReference type="NCBI Taxonomy" id="1070528"/>
    <lineage>
        <taxon>unclassified sequences</taxon>
        <taxon>metagenomes</taxon>
        <taxon>organismal metagenomes</taxon>
    </lineage>
</organism>
<sequence>MSTTKKVNAISDEYSELRDQFISNCQKSLENLTELNNIFVTVFNNTNSTDDITYIKEEWIKSSNKIDMLKDSIQTLQTEKNTIIKKIEIIINKKTKTTASDAKNITACQEEWCQVSSKMTILNEQLETYNKDRASIIKKAETYFSKLDSTKTKKSNKKTTNKDVDVDEEITITSKKGSTKKAVVDKEESVEMEEVDKKKVATKKNATSKKVTAVDKKVTAADKKVTAADKKVTAADKKIAAAEKKIAAADKKLATAASKKAKDVVVPTKVEKEAKVTKAKTVSEMIQNKLQLDSDSDSNTDSDSESDTDSNISSVDSGSDSDSDSDSSDDENDKE</sequence>
<feature type="region of interest" description="Disordered" evidence="2">
    <location>
        <begin position="287"/>
        <end position="335"/>
    </location>
</feature>
<reference evidence="3" key="1">
    <citation type="journal article" date="2020" name="Nature">
        <title>Giant virus diversity and host interactions through global metagenomics.</title>
        <authorList>
            <person name="Schulz F."/>
            <person name="Roux S."/>
            <person name="Paez-Espino D."/>
            <person name="Jungbluth S."/>
            <person name="Walsh D.A."/>
            <person name="Denef V.J."/>
            <person name="McMahon K.D."/>
            <person name="Konstantinidis K.T."/>
            <person name="Eloe-Fadrosh E.A."/>
            <person name="Kyrpides N.C."/>
            <person name="Woyke T."/>
        </authorList>
    </citation>
    <scope>NUCLEOTIDE SEQUENCE</scope>
    <source>
        <strain evidence="3">GVMAG-M-3300024302-11</strain>
    </source>
</reference>
<feature type="compositionally biased region" description="Acidic residues" evidence="2">
    <location>
        <begin position="319"/>
        <end position="335"/>
    </location>
</feature>